<evidence type="ECO:0000313" key="11">
    <source>
        <dbReference type="EMBL" id="MDO8107196.1"/>
    </source>
</evidence>
<evidence type="ECO:0000256" key="6">
    <source>
        <dbReference type="ARBA" id="ARBA00023136"/>
    </source>
</evidence>
<dbReference type="PANTHER" id="PTHR11537">
    <property type="entry name" value="VOLTAGE-GATED POTASSIUM CHANNEL"/>
    <property type="match status" value="1"/>
</dbReference>
<evidence type="ECO:0000256" key="1">
    <source>
        <dbReference type="ARBA" id="ARBA00004141"/>
    </source>
</evidence>
<evidence type="ECO:0000256" key="7">
    <source>
        <dbReference type="ARBA" id="ARBA00023303"/>
    </source>
</evidence>
<name>A0ABT9D9M9_9CELL</name>
<dbReference type="SUPFAM" id="SSF81324">
    <property type="entry name" value="Voltage-gated potassium channels"/>
    <property type="match status" value="1"/>
</dbReference>
<keyword evidence="4 9" id="KW-1133">Transmembrane helix</keyword>
<dbReference type="RefSeq" id="WP_304600830.1">
    <property type="nucleotide sequence ID" value="NZ_JAUQYO010000001.1"/>
</dbReference>
<dbReference type="Gene3D" id="1.10.287.70">
    <property type="match status" value="1"/>
</dbReference>
<dbReference type="EMBL" id="JAUQYP010000001">
    <property type="protein sequence ID" value="MDO8107196.1"/>
    <property type="molecule type" value="Genomic_DNA"/>
</dbReference>
<feature type="transmembrane region" description="Helical" evidence="9">
    <location>
        <begin position="141"/>
        <end position="161"/>
    </location>
</feature>
<proteinExistence type="predicted"/>
<gene>
    <name evidence="11" type="ORF">Q6348_08300</name>
</gene>
<feature type="region of interest" description="Disordered" evidence="8">
    <location>
        <begin position="207"/>
        <end position="226"/>
    </location>
</feature>
<evidence type="ECO:0000256" key="5">
    <source>
        <dbReference type="ARBA" id="ARBA00023065"/>
    </source>
</evidence>
<evidence type="ECO:0000256" key="8">
    <source>
        <dbReference type="SAM" id="MobiDB-lite"/>
    </source>
</evidence>
<accession>A0ABT9D9M9</accession>
<dbReference type="Pfam" id="PF07885">
    <property type="entry name" value="Ion_trans_2"/>
    <property type="match status" value="1"/>
</dbReference>
<keyword evidence="7" id="KW-0407">Ion channel</keyword>
<keyword evidence="3 9" id="KW-0812">Transmembrane</keyword>
<dbReference type="Gene3D" id="1.20.120.350">
    <property type="entry name" value="Voltage-gated potassium channels. Chain C"/>
    <property type="match status" value="1"/>
</dbReference>
<evidence type="ECO:0000256" key="9">
    <source>
        <dbReference type="SAM" id="Phobius"/>
    </source>
</evidence>
<keyword evidence="6 9" id="KW-0472">Membrane</keyword>
<comment type="subcellular location">
    <subcellularLocation>
        <location evidence="1">Membrane</location>
        <topology evidence="1">Multi-pass membrane protein</topology>
    </subcellularLocation>
</comment>
<comment type="caution">
    <text evidence="11">The sequence shown here is derived from an EMBL/GenBank/DDBJ whole genome shotgun (WGS) entry which is preliminary data.</text>
</comment>
<feature type="transmembrane region" description="Helical" evidence="9">
    <location>
        <begin position="173"/>
        <end position="198"/>
    </location>
</feature>
<dbReference type="PANTHER" id="PTHR11537:SF254">
    <property type="entry name" value="POTASSIUM VOLTAGE-GATED CHANNEL PROTEIN SHAB"/>
    <property type="match status" value="1"/>
</dbReference>
<keyword evidence="12" id="KW-1185">Reference proteome</keyword>
<keyword evidence="2" id="KW-0813">Transport</keyword>
<feature type="transmembrane region" description="Helical" evidence="9">
    <location>
        <begin position="107"/>
        <end position="129"/>
    </location>
</feature>
<evidence type="ECO:0000256" key="4">
    <source>
        <dbReference type="ARBA" id="ARBA00022989"/>
    </source>
</evidence>
<sequence>MRLDRYESRTSGPMTALALVFLAVYAVVVIQTGFPRWVVSVATALNLAIWVLFALDLAVRLWLAENKVRWILRHPVDVASVVVPALRPLRALRIFSAGQNLMSRRGSLLQTGQAILLAAGILVLVGALAELDAEKNAAGSLITNIGDALWWALATVTTVGYGDLYPVTTPGRIVASALMIVGISVLGVVTASVAAWFVDMAESARKGADEEGGSHPEVPEPQSPSALLDTDARALLGALRRAGVLTDDEVTAAVARLPAEPPEAG</sequence>
<reference evidence="11 12" key="1">
    <citation type="submission" date="2023-07" db="EMBL/GenBank/DDBJ databases">
        <title>Description of novel actinomycetes strains, isolated from tidal flat sediment.</title>
        <authorList>
            <person name="Lu C."/>
        </authorList>
    </citation>
    <scope>NUCLEOTIDE SEQUENCE [LARGE SCALE GENOMIC DNA]</scope>
    <source>
        <strain evidence="11 12">SYSU T00b441</strain>
    </source>
</reference>
<feature type="compositionally biased region" description="Basic and acidic residues" evidence="8">
    <location>
        <begin position="207"/>
        <end position="218"/>
    </location>
</feature>
<evidence type="ECO:0000259" key="10">
    <source>
        <dbReference type="Pfam" id="PF07885"/>
    </source>
</evidence>
<feature type="transmembrane region" description="Helical" evidence="9">
    <location>
        <begin position="37"/>
        <end position="58"/>
    </location>
</feature>
<evidence type="ECO:0000313" key="12">
    <source>
        <dbReference type="Proteomes" id="UP001232536"/>
    </source>
</evidence>
<dbReference type="Proteomes" id="UP001232536">
    <property type="component" value="Unassembled WGS sequence"/>
</dbReference>
<protein>
    <submittedName>
        <fullName evidence="11">Ion channel</fullName>
    </submittedName>
</protein>
<organism evidence="11 12">
    <name type="scientific">Actinotalea lenta</name>
    <dbReference type="NCBI Taxonomy" id="3064654"/>
    <lineage>
        <taxon>Bacteria</taxon>
        <taxon>Bacillati</taxon>
        <taxon>Actinomycetota</taxon>
        <taxon>Actinomycetes</taxon>
        <taxon>Micrococcales</taxon>
        <taxon>Cellulomonadaceae</taxon>
        <taxon>Actinotalea</taxon>
    </lineage>
</organism>
<evidence type="ECO:0000256" key="2">
    <source>
        <dbReference type="ARBA" id="ARBA00022448"/>
    </source>
</evidence>
<dbReference type="InterPro" id="IPR013099">
    <property type="entry name" value="K_chnl_dom"/>
</dbReference>
<keyword evidence="5" id="KW-0406">Ion transport</keyword>
<evidence type="ECO:0000256" key="3">
    <source>
        <dbReference type="ARBA" id="ARBA00022692"/>
    </source>
</evidence>
<feature type="transmembrane region" description="Helical" evidence="9">
    <location>
        <begin position="12"/>
        <end position="31"/>
    </location>
</feature>
<dbReference type="InterPro" id="IPR027359">
    <property type="entry name" value="Volt_channel_dom_sf"/>
</dbReference>
<feature type="domain" description="Potassium channel" evidence="10">
    <location>
        <begin position="141"/>
        <end position="198"/>
    </location>
</feature>
<dbReference type="InterPro" id="IPR028325">
    <property type="entry name" value="VG_K_chnl"/>
</dbReference>
<dbReference type="Gene3D" id="1.20.5.110">
    <property type="match status" value="1"/>
</dbReference>